<dbReference type="Gene3D" id="1.10.10.10">
    <property type="entry name" value="Winged helix-like DNA-binding domain superfamily/Winged helix DNA-binding domain"/>
    <property type="match status" value="1"/>
</dbReference>
<reference evidence="1 2" key="1">
    <citation type="submission" date="2016-07" db="EMBL/GenBank/DDBJ databases">
        <title>Draft genome sequence of Prauserella muralis DSM 45305, isolated from a mould-covered wall in an indoor environment.</title>
        <authorList>
            <person name="Ruckert C."/>
            <person name="Albersmeier A."/>
            <person name="Jiang C.-L."/>
            <person name="Jiang Y."/>
            <person name="Kalinowski J."/>
            <person name="Schneider O."/>
            <person name="Winkler A."/>
            <person name="Zotchev S.B."/>
        </authorList>
    </citation>
    <scope>NUCLEOTIDE SEQUENCE [LARGE SCALE GENOMIC DNA]</scope>
    <source>
        <strain evidence="1 2">DSM 45305</strain>
    </source>
</reference>
<accession>A0A2V4ATW6</accession>
<dbReference type="Proteomes" id="UP000249915">
    <property type="component" value="Unassembled WGS sequence"/>
</dbReference>
<proteinExistence type="predicted"/>
<dbReference type="InterPro" id="IPR036390">
    <property type="entry name" value="WH_DNA-bd_sf"/>
</dbReference>
<organism evidence="1 2">
    <name type="scientific">Prauserella muralis</name>
    <dbReference type="NCBI Taxonomy" id="588067"/>
    <lineage>
        <taxon>Bacteria</taxon>
        <taxon>Bacillati</taxon>
        <taxon>Actinomycetota</taxon>
        <taxon>Actinomycetes</taxon>
        <taxon>Pseudonocardiales</taxon>
        <taxon>Pseudonocardiaceae</taxon>
        <taxon>Prauserella</taxon>
    </lineage>
</organism>
<name>A0A2V4ATW6_9PSEU</name>
<dbReference type="PANTHER" id="PTHR33169:SF14">
    <property type="entry name" value="TRANSCRIPTIONAL REGULATOR RV3488"/>
    <property type="match status" value="1"/>
</dbReference>
<dbReference type="InterPro" id="IPR052509">
    <property type="entry name" value="Metal_resp_DNA-bind_regulator"/>
</dbReference>
<gene>
    <name evidence="1" type="ORF">BAY60_29710</name>
</gene>
<dbReference type="RefSeq" id="WP_245992891.1">
    <property type="nucleotide sequence ID" value="NZ_MASW01000007.1"/>
</dbReference>
<sequence>MPRRKPGTLLPLETEILEVALSMLRTGRQSFHGFGIAQFMREQRGSSSLTSHGTLYKALGRLEEFGLLTSRWEDVAAAEGRPRRRLYELTRRGAQAAEHARAAGTAPAPARLPRIAPEPT</sequence>
<dbReference type="SUPFAM" id="SSF46785">
    <property type="entry name" value="Winged helix' DNA-binding domain"/>
    <property type="match status" value="1"/>
</dbReference>
<dbReference type="InterPro" id="IPR036388">
    <property type="entry name" value="WH-like_DNA-bd_sf"/>
</dbReference>
<comment type="caution">
    <text evidence="1">The sequence shown here is derived from an EMBL/GenBank/DDBJ whole genome shotgun (WGS) entry which is preliminary data.</text>
</comment>
<keyword evidence="2" id="KW-1185">Reference proteome</keyword>
<evidence type="ECO:0000313" key="1">
    <source>
        <dbReference type="EMBL" id="PXY18997.1"/>
    </source>
</evidence>
<dbReference type="Pfam" id="PF03551">
    <property type="entry name" value="PadR"/>
    <property type="match status" value="1"/>
</dbReference>
<dbReference type="AlphaFoldDB" id="A0A2V4ATW6"/>
<dbReference type="EMBL" id="MASW01000007">
    <property type="protein sequence ID" value="PXY18997.1"/>
    <property type="molecule type" value="Genomic_DNA"/>
</dbReference>
<dbReference type="PANTHER" id="PTHR33169">
    <property type="entry name" value="PADR-FAMILY TRANSCRIPTIONAL REGULATOR"/>
    <property type="match status" value="1"/>
</dbReference>
<protein>
    <submittedName>
        <fullName evidence="1">Uncharacterized protein</fullName>
    </submittedName>
</protein>
<evidence type="ECO:0000313" key="2">
    <source>
        <dbReference type="Proteomes" id="UP000249915"/>
    </source>
</evidence>
<dbReference type="InterPro" id="IPR005149">
    <property type="entry name" value="Tscrpt_reg_PadR_N"/>
</dbReference>